<dbReference type="SUPFAM" id="SSF63411">
    <property type="entry name" value="LuxS/MPP-like metallohydrolase"/>
    <property type="match status" value="2"/>
</dbReference>
<sequence>MSRNMTTLRAKTVDLRPLKRAVLALVAGFALLMAAQMARAEIDIQEVTSPGGIKAWLVEDHTIPFSALEMRFRGGTSLDAPGKRGAVHLMGGLLEEGSGELRAQDYARALEALAANFSYDADKDTVSISARFLSENSEEVVELLRQTIQEPRFDQDALDRVRAQVLVGLRSDESDPNAIAGRKFAELAFGDHPYGTNGIGTVESVSTLTRQDMFAAHEAVFARDRLYVSAVGDITPEELGMMLDELLGDLPAEGSPMPGPAEVMIEGGVTVVPFATPQSVALFGQKGIDRTDSDFFAAYVLNQILGGGSFETRLMQEVRTKRGLTYGVYSYLVPRDLAATYMGSLASANEKMAEAVGVVRDQWASLVADGVTEAELQDAKTYLTGAYPLRFNGNGQIASILVAMQMDDLPTDYVLTRNEKIDAVTLEDVNRVARELLDPDGLRFVVVGEPVGLKTTD</sequence>
<dbReference type="GO" id="GO:0046872">
    <property type="term" value="F:metal ion binding"/>
    <property type="evidence" value="ECO:0007669"/>
    <property type="project" value="InterPro"/>
</dbReference>
<evidence type="ECO:0000259" key="1">
    <source>
        <dbReference type="Pfam" id="PF00675"/>
    </source>
</evidence>
<dbReference type="Gene3D" id="3.30.830.10">
    <property type="entry name" value="Metalloenzyme, LuxS/M16 peptidase-like"/>
    <property type="match status" value="2"/>
</dbReference>
<dbReference type="InterPro" id="IPR011249">
    <property type="entry name" value="Metalloenz_LuxS/M16"/>
</dbReference>
<dbReference type="GO" id="GO:0008233">
    <property type="term" value="F:peptidase activity"/>
    <property type="evidence" value="ECO:0007669"/>
    <property type="project" value="UniProtKB-KW"/>
</dbReference>
<protein>
    <submittedName>
        <fullName evidence="3">Zinc protease</fullName>
    </submittedName>
</protein>
<gene>
    <name evidence="3" type="ORF">CLV89_102363</name>
</gene>
<dbReference type="Proteomes" id="UP000237718">
    <property type="component" value="Unassembled WGS sequence"/>
</dbReference>
<keyword evidence="3" id="KW-0378">Hydrolase</keyword>
<dbReference type="AlphaFoldDB" id="A0A2T1AMS0"/>
<dbReference type="InterPro" id="IPR050361">
    <property type="entry name" value="MPP/UQCRC_Complex"/>
</dbReference>
<comment type="caution">
    <text evidence="3">The sequence shown here is derived from an EMBL/GenBank/DDBJ whole genome shotgun (WGS) entry which is preliminary data.</text>
</comment>
<organism evidence="3 4">
    <name type="scientific">Tritonibacter scottomollicae</name>
    <name type="common">Epibacterium scottomollicae</name>
    <dbReference type="NCBI Taxonomy" id="483013"/>
    <lineage>
        <taxon>Bacteria</taxon>
        <taxon>Pseudomonadati</taxon>
        <taxon>Pseudomonadota</taxon>
        <taxon>Alphaproteobacteria</taxon>
        <taxon>Rhodobacterales</taxon>
        <taxon>Paracoccaceae</taxon>
        <taxon>Tritonibacter</taxon>
    </lineage>
</organism>
<name>A0A2T1AMS0_TRISK</name>
<proteinExistence type="predicted"/>
<dbReference type="EMBL" id="PVUF01000002">
    <property type="protein sequence ID" value="PRZ49618.1"/>
    <property type="molecule type" value="Genomic_DNA"/>
</dbReference>
<evidence type="ECO:0000259" key="2">
    <source>
        <dbReference type="Pfam" id="PF05193"/>
    </source>
</evidence>
<dbReference type="InterPro" id="IPR011765">
    <property type="entry name" value="Pept_M16_N"/>
</dbReference>
<evidence type="ECO:0000313" key="4">
    <source>
        <dbReference type="Proteomes" id="UP000237718"/>
    </source>
</evidence>
<dbReference type="InterPro" id="IPR007863">
    <property type="entry name" value="Peptidase_M16_C"/>
</dbReference>
<dbReference type="RefSeq" id="WP_106162670.1">
    <property type="nucleotide sequence ID" value="NZ_PVUF01000002.1"/>
</dbReference>
<reference evidence="3 4" key="1">
    <citation type="submission" date="2018-03" db="EMBL/GenBank/DDBJ databases">
        <title>Genomic Encyclopedia of Archaeal and Bacterial Type Strains, Phase II (KMG-II): from individual species to whole genera.</title>
        <authorList>
            <person name="Goeker M."/>
        </authorList>
    </citation>
    <scope>NUCLEOTIDE SEQUENCE [LARGE SCALE GENOMIC DNA]</scope>
    <source>
        <strain evidence="3 4">DSM 25328</strain>
    </source>
</reference>
<dbReference type="OrthoDB" id="9811314at2"/>
<evidence type="ECO:0000313" key="3">
    <source>
        <dbReference type="EMBL" id="PRZ49618.1"/>
    </source>
</evidence>
<dbReference type="Pfam" id="PF00675">
    <property type="entry name" value="Peptidase_M16"/>
    <property type="match status" value="1"/>
</dbReference>
<dbReference type="PANTHER" id="PTHR11851">
    <property type="entry name" value="METALLOPROTEASE"/>
    <property type="match status" value="1"/>
</dbReference>
<accession>A0A2T1AMS0</accession>
<dbReference type="GO" id="GO:0006508">
    <property type="term" value="P:proteolysis"/>
    <property type="evidence" value="ECO:0007669"/>
    <property type="project" value="UniProtKB-KW"/>
</dbReference>
<dbReference type="Pfam" id="PF05193">
    <property type="entry name" value="Peptidase_M16_C"/>
    <property type="match status" value="1"/>
</dbReference>
<keyword evidence="3" id="KW-0645">Protease</keyword>
<dbReference type="PANTHER" id="PTHR11851:SF224">
    <property type="entry name" value="PROCESSING PROTEASE"/>
    <property type="match status" value="1"/>
</dbReference>
<feature type="domain" description="Peptidase M16 N-terminal" evidence="1">
    <location>
        <begin position="57"/>
        <end position="195"/>
    </location>
</feature>
<feature type="domain" description="Peptidase M16 C-terminal" evidence="2">
    <location>
        <begin position="208"/>
        <end position="382"/>
    </location>
</feature>